<evidence type="ECO:0000313" key="3">
    <source>
        <dbReference type="Proteomes" id="UP000432089"/>
    </source>
</evidence>
<dbReference type="InterPro" id="IPR018744">
    <property type="entry name" value="DUF2293"/>
</dbReference>
<comment type="caution">
    <text evidence="2">The sequence shown here is derived from an EMBL/GenBank/DDBJ whole genome shotgun (WGS) entry which is preliminary data.</text>
</comment>
<dbReference type="EMBL" id="VZDO01000005">
    <property type="protein sequence ID" value="KAB0680415.1"/>
    <property type="molecule type" value="Genomic_DNA"/>
</dbReference>
<dbReference type="Proteomes" id="UP000432089">
    <property type="component" value="Unassembled WGS sequence"/>
</dbReference>
<dbReference type="AlphaFoldDB" id="A0A7V7TX16"/>
<sequence>MYPGCGPGWSQRMVERVRRGGHFGRLGEIAGLLVDTMIRHEMTDYDRLLRINGSGHGLTREEARMVVAAEVRDTAAAWRQGSPEADQAYAEFRRAVAKRRQKTGRRKDNPGVIANENADVATFLEGWLARQTVQKADERASV</sequence>
<reference evidence="2 3" key="1">
    <citation type="submission" date="2019-09" db="EMBL/GenBank/DDBJ databases">
        <title>YIM 132180 draft genome.</title>
        <authorList>
            <person name="Zhang K."/>
        </authorList>
    </citation>
    <scope>NUCLEOTIDE SEQUENCE [LARGE SCALE GENOMIC DNA]</scope>
    <source>
        <strain evidence="2 3">YIM 132180</strain>
    </source>
</reference>
<protein>
    <submittedName>
        <fullName evidence="2">DUF2293 domain-containing protein</fullName>
    </submittedName>
</protein>
<proteinExistence type="predicted"/>
<accession>A0A7V7TX16</accession>
<keyword evidence="3" id="KW-1185">Reference proteome</keyword>
<dbReference type="Pfam" id="PF10056">
    <property type="entry name" value="DUF2293"/>
    <property type="match status" value="1"/>
</dbReference>
<evidence type="ECO:0000313" key="2">
    <source>
        <dbReference type="EMBL" id="KAB0680415.1"/>
    </source>
</evidence>
<evidence type="ECO:0000259" key="1">
    <source>
        <dbReference type="Pfam" id="PF10056"/>
    </source>
</evidence>
<gene>
    <name evidence="2" type="ORF">F6X38_08135</name>
</gene>
<feature type="domain" description="DUF2293" evidence="1">
    <location>
        <begin position="30"/>
        <end position="79"/>
    </location>
</feature>
<organism evidence="2 3">
    <name type="scientific">Plantimonas leprariae</name>
    <dbReference type="NCBI Taxonomy" id="2615207"/>
    <lineage>
        <taxon>Bacteria</taxon>
        <taxon>Pseudomonadati</taxon>
        <taxon>Pseudomonadota</taxon>
        <taxon>Alphaproteobacteria</taxon>
        <taxon>Hyphomicrobiales</taxon>
        <taxon>Aurantimonadaceae</taxon>
        <taxon>Plantimonas</taxon>
    </lineage>
</organism>
<name>A0A7V7TX16_9HYPH</name>